<gene>
    <name evidence="2" type="ORF">SAMN05444483_10860</name>
</gene>
<proteinExistence type="predicted"/>
<dbReference type="Proteomes" id="UP000183945">
    <property type="component" value="Unassembled WGS sequence"/>
</dbReference>
<reference evidence="3" key="1">
    <citation type="submission" date="2016-11" db="EMBL/GenBank/DDBJ databases">
        <authorList>
            <person name="Varghese N."/>
            <person name="Submissions S."/>
        </authorList>
    </citation>
    <scope>NUCLEOTIDE SEQUENCE [LARGE SCALE GENOMIC DNA]</scope>
    <source>
        <strain evidence="3">DSM 24579</strain>
    </source>
</reference>
<feature type="compositionally biased region" description="Pro residues" evidence="1">
    <location>
        <begin position="163"/>
        <end position="180"/>
    </location>
</feature>
<name>A0A1M5INC3_SALEC</name>
<feature type="compositionally biased region" description="Basic and acidic residues" evidence="1">
    <location>
        <begin position="181"/>
        <end position="194"/>
    </location>
</feature>
<evidence type="ECO:0000256" key="1">
    <source>
        <dbReference type="SAM" id="MobiDB-lite"/>
    </source>
</evidence>
<protein>
    <submittedName>
        <fullName evidence="2">Uncharacterized protein</fullName>
    </submittedName>
</protein>
<dbReference type="STRING" id="1073325.SAMN05444483_10860"/>
<sequence length="301" mass="34320">MQIIAFENIVKMKTELKKELIKLAEEIISEQENLDARALKVKAASLYEQLAILNFTEQNLQAFMAPQAIESPKIEKPAEETIEKRAETVEELSETPAESEKTELAHKEPALEPESDEHAPDGTEFREDGEAITEPNTEKIKDIVAHMPAENEYANDLFNQMSPPQPTPSPEPESMPPAEPKQPKQPEKPKDDFRSIGVDYDNLPDFEPLNNKQKGQKPRSLNDRLNKGINIGLNERLSFIKHLFGGDASDYNRVLSQLNTFSSQEEAEKFIQLVVKPDYNKWEGKEEQEARFMQKIENKFS</sequence>
<feature type="region of interest" description="Disordered" evidence="1">
    <location>
        <begin position="85"/>
        <end position="136"/>
    </location>
</feature>
<dbReference type="AlphaFoldDB" id="A0A1M5INC3"/>
<feature type="compositionally biased region" description="Basic and acidic residues" evidence="1">
    <location>
        <begin position="98"/>
        <end position="129"/>
    </location>
</feature>
<evidence type="ECO:0000313" key="3">
    <source>
        <dbReference type="Proteomes" id="UP000183945"/>
    </source>
</evidence>
<organism evidence="2 3">
    <name type="scientific">Salegentibacter echinorum</name>
    <dbReference type="NCBI Taxonomy" id="1073325"/>
    <lineage>
        <taxon>Bacteria</taxon>
        <taxon>Pseudomonadati</taxon>
        <taxon>Bacteroidota</taxon>
        <taxon>Flavobacteriia</taxon>
        <taxon>Flavobacteriales</taxon>
        <taxon>Flavobacteriaceae</taxon>
        <taxon>Salegentibacter</taxon>
    </lineage>
</organism>
<dbReference type="EMBL" id="FQVT01000008">
    <property type="protein sequence ID" value="SHG29741.1"/>
    <property type="molecule type" value="Genomic_DNA"/>
</dbReference>
<feature type="region of interest" description="Disordered" evidence="1">
    <location>
        <begin position="157"/>
        <end position="223"/>
    </location>
</feature>
<accession>A0A1M5INC3</accession>
<keyword evidence="3" id="KW-1185">Reference proteome</keyword>
<evidence type="ECO:0000313" key="2">
    <source>
        <dbReference type="EMBL" id="SHG29741.1"/>
    </source>
</evidence>